<dbReference type="RefSeq" id="WP_013332406.1">
    <property type="nucleotide sequence ID" value="NC_014532.2"/>
</dbReference>
<reference evidence="3" key="3">
    <citation type="journal article" date="2011" name="Environ. Microbiol.">
        <title>A blueprint of ectoine metabolism from the genome of the industrial producer Halomonas elongata DSM 2581(T).</title>
        <authorList>
            <person name="Schwibbert K."/>
            <person name="Marin-Sanguino A."/>
            <person name="Bagyan I."/>
            <person name="Heidrich G."/>
            <person name="Lentzen G."/>
            <person name="Seitz H."/>
            <person name="Rampp M."/>
            <person name="Schuster S.C."/>
            <person name="Klenk H.P."/>
            <person name="Pfeiffer F."/>
            <person name="Oesterhelt D."/>
            <person name="Kunte H.J."/>
        </authorList>
    </citation>
    <scope>NUCLEOTIDE SEQUENCE [LARGE SCALE GENOMIC DNA]</scope>
    <source>
        <strain evidence="3">ATCC 33173 / DSM 2581 / NBRC 15536 / NCIMB 2198 / 1H9</strain>
    </source>
</reference>
<proteinExistence type="predicted"/>
<organism evidence="1 3">
    <name type="scientific">Halomonas elongata (strain ATCC 33173 / DSM 2581 / NBRC 15536 / NCIMB 2198 / 1H9)</name>
    <dbReference type="NCBI Taxonomy" id="768066"/>
    <lineage>
        <taxon>Bacteria</taxon>
        <taxon>Pseudomonadati</taxon>
        <taxon>Pseudomonadota</taxon>
        <taxon>Gammaproteobacteria</taxon>
        <taxon>Oceanospirillales</taxon>
        <taxon>Halomonadaceae</taxon>
        <taxon>Halomonas</taxon>
    </lineage>
</organism>
<keyword evidence="1" id="KW-0326">Glycosidase</keyword>
<evidence type="ECO:0000313" key="3">
    <source>
        <dbReference type="Proteomes" id="UP000008707"/>
    </source>
</evidence>
<dbReference type="EMBL" id="CP139472">
    <property type="protein sequence ID" value="WPU48687.1"/>
    <property type="molecule type" value="Genomic_DNA"/>
</dbReference>
<dbReference type="Gene3D" id="1.10.530.10">
    <property type="match status" value="1"/>
</dbReference>
<keyword evidence="1" id="KW-0378">Hydrolase</keyword>
<reference evidence="1" key="1">
    <citation type="journal article" date="2010" name="Environ. Microbiol.">
        <title>A blueprint of ectoine metabolism from the genome of the industrial producer Halomonas elongata DSM 2581(T).</title>
        <authorList>
            <person name="Schwibbert K."/>
            <person name="Marin-Sanguino A."/>
            <person name="Bagyan I."/>
            <person name="Heidrich G."/>
            <person name="Lentzen G."/>
            <person name="Seitz H."/>
            <person name="Rampp M."/>
            <person name="Schuster S.C."/>
            <person name="Klenk H.P."/>
            <person name="Pfeiffer F."/>
            <person name="Oesterhelt D."/>
            <person name="Kunte H.J."/>
        </authorList>
    </citation>
    <scope>NUCLEOTIDE SEQUENCE</scope>
    <source>
        <strain evidence="1">Type strain: DSM 2581</strain>
    </source>
</reference>
<dbReference type="GeneID" id="91009976"/>
<sequence>MPRITHETGGGNVCALLDTLAYAEIGPDLLAASDDGYDVLVGSVPGDVHLFASYADHPLPTDDLAIEYADGVYSTAAGRYQILNTYWPHYKRQLGLPDFSPESQDRYAIQQLREQGALTLILDGYFKRAIAAASNIWASLPGAGYGQPEHEHETLARVYVEAGGLLSGEDSDWFDRVVKVRRGQ</sequence>
<dbReference type="CDD" id="cd00736">
    <property type="entry name" value="lambda_lys-like"/>
    <property type="match status" value="1"/>
</dbReference>
<evidence type="ECO:0000313" key="1">
    <source>
        <dbReference type="EMBL" id="CBV42534.1"/>
    </source>
</evidence>
<dbReference type="EC" id="3.2.1.17" evidence="1"/>
<reference evidence="2 4" key="4">
    <citation type="submission" date="2023-11" db="EMBL/GenBank/DDBJ databases">
        <title>MicrobeMod: A computational toolkit for identifying prokaryotic methylation and restriction-modification with nanopore sequencing.</title>
        <authorList>
            <person name="Crits-Christoph A."/>
            <person name="Kang S.C."/>
            <person name="Lee H."/>
            <person name="Ostrov N."/>
        </authorList>
    </citation>
    <scope>NUCLEOTIDE SEQUENCE [LARGE SCALE GENOMIC DNA]</scope>
    <source>
        <strain evidence="2 4">ATCC 33173</strain>
    </source>
</reference>
<evidence type="ECO:0000313" key="2">
    <source>
        <dbReference type="EMBL" id="WPU48687.1"/>
    </source>
</evidence>
<name>E1V355_HALED</name>
<dbReference type="HOGENOM" id="CLU_122888_0_0_6"/>
<dbReference type="Proteomes" id="UP000008707">
    <property type="component" value="Chromosome"/>
</dbReference>
<dbReference type="InterPro" id="IPR023346">
    <property type="entry name" value="Lysozyme-like_dom_sf"/>
</dbReference>
<dbReference type="GO" id="GO:0003796">
    <property type="term" value="F:lysozyme activity"/>
    <property type="evidence" value="ECO:0007669"/>
    <property type="project" value="UniProtKB-EC"/>
</dbReference>
<dbReference type="OrthoDB" id="8660079at2"/>
<dbReference type="SUPFAM" id="SSF53955">
    <property type="entry name" value="Lysozyme-like"/>
    <property type="match status" value="1"/>
</dbReference>
<dbReference type="STRING" id="768066.HELO_2650"/>
<dbReference type="EMBL" id="FN869568">
    <property type="protein sequence ID" value="CBV42534.1"/>
    <property type="molecule type" value="Genomic_DNA"/>
</dbReference>
<reference evidence="1" key="2">
    <citation type="submission" date="2010-05" db="EMBL/GenBank/DDBJ databases">
        <title>Revision and reannotation of the Halomonas elongata DSM 2581(T) genome.</title>
        <authorList>
            <person name="Pfeiffer F."/>
            <person name="Bagyan I."/>
            <person name="Alfaro-Espinoza G."/>
            <person name="Zamora-Lagos M.A."/>
            <person name="Habermann B."/>
            <person name="Oesterhelt D."/>
            <person name="Kunte H.J."/>
        </authorList>
    </citation>
    <scope>NUCLEOTIDE SEQUENCE</scope>
    <source>
        <strain evidence="1">Type strain: DSM 2581</strain>
    </source>
</reference>
<keyword evidence="4" id="KW-1185">Reference proteome</keyword>
<protein>
    <submittedName>
        <fullName evidence="1">Endolysin</fullName>
        <ecNumber evidence="1">3.2.1.17</ecNumber>
    </submittedName>
    <submittedName>
        <fullName evidence="2">Glycoside hydrolase family 104 protein</fullName>
    </submittedName>
</protein>
<dbReference type="eggNOG" id="COG4678">
    <property type="taxonomic scope" value="Bacteria"/>
</dbReference>
<gene>
    <name evidence="1" type="ordered locus">HELO_2650</name>
    <name evidence="2" type="ORF">SR933_07290</name>
</gene>
<dbReference type="Proteomes" id="UP001322512">
    <property type="component" value="Chromosome"/>
</dbReference>
<dbReference type="CAZy" id="GH104">
    <property type="family name" value="Glycoside Hydrolase Family 104"/>
</dbReference>
<dbReference type="AlphaFoldDB" id="E1V355"/>
<dbReference type="KEGG" id="hel:HELO_2650"/>
<evidence type="ECO:0000313" key="4">
    <source>
        <dbReference type="Proteomes" id="UP001322512"/>
    </source>
</evidence>
<accession>E1V355</accession>